<dbReference type="InterPro" id="IPR009081">
    <property type="entry name" value="PP-bd_ACP"/>
</dbReference>
<dbReference type="PROSITE" id="PS52004">
    <property type="entry name" value="KS3_2"/>
    <property type="match status" value="2"/>
</dbReference>
<dbReference type="Pfam" id="PF00109">
    <property type="entry name" value="ketoacyl-synt"/>
    <property type="match status" value="2"/>
</dbReference>
<dbReference type="PRINTS" id="PR01483">
    <property type="entry name" value="FASYNTHASE"/>
</dbReference>
<dbReference type="GO" id="GO:0004315">
    <property type="term" value="F:3-oxoacyl-[acyl-carrier-protein] synthase activity"/>
    <property type="evidence" value="ECO:0007669"/>
    <property type="project" value="InterPro"/>
</dbReference>
<feature type="region of interest" description="Disordered" evidence="5">
    <location>
        <begin position="1931"/>
        <end position="1963"/>
    </location>
</feature>
<dbReference type="SUPFAM" id="SSF52151">
    <property type="entry name" value="FabD/lysophospholipase-like"/>
    <property type="match status" value="1"/>
</dbReference>
<dbReference type="SUPFAM" id="SSF47336">
    <property type="entry name" value="ACP-like"/>
    <property type="match status" value="3"/>
</dbReference>
<evidence type="ECO:0000259" key="7">
    <source>
        <dbReference type="PROSITE" id="PS52004"/>
    </source>
</evidence>
<feature type="domain" description="PKS/mFAS DH" evidence="8">
    <location>
        <begin position="2485"/>
        <end position="2764"/>
    </location>
</feature>
<dbReference type="InterPro" id="IPR049551">
    <property type="entry name" value="PKS_DH_C"/>
</dbReference>
<dbReference type="SUPFAM" id="SSF56214">
    <property type="entry name" value="4'-phosphopantetheinyl transferase"/>
    <property type="match status" value="2"/>
</dbReference>
<evidence type="ECO:0000256" key="4">
    <source>
        <dbReference type="PROSITE-ProRule" id="PRU01363"/>
    </source>
</evidence>
<dbReference type="Pfam" id="PF00550">
    <property type="entry name" value="PP-binding"/>
    <property type="match status" value="3"/>
</dbReference>
<feature type="region of interest" description="Disordered" evidence="5">
    <location>
        <begin position="1258"/>
        <end position="1277"/>
    </location>
</feature>
<dbReference type="PROSITE" id="PS52019">
    <property type="entry name" value="PKS_MFAS_DH"/>
    <property type="match status" value="1"/>
</dbReference>
<dbReference type="CDD" id="cd08953">
    <property type="entry name" value="KR_2_SDR_x"/>
    <property type="match status" value="1"/>
</dbReference>
<dbReference type="OrthoDB" id="5476655at2"/>
<dbReference type="Gene3D" id="3.40.50.720">
    <property type="entry name" value="NAD(P)-binding Rossmann-like Domain"/>
    <property type="match status" value="1"/>
</dbReference>
<feature type="region of interest" description="N-terminal hotdog fold" evidence="4">
    <location>
        <begin position="2485"/>
        <end position="2610"/>
    </location>
</feature>
<dbReference type="InterPro" id="IPR016035">
    <property type="entry name" value="Acyl_Trfase/lysoPLipase"/>
</dbReference>
<feature type="domain" description="Ketosynthase family 3 (KS3)" evidence="7">
    <location>
        <begin position="1429"/>
        <end position="1891"/>
    </location>
</feature>
<dbReference type="InterPro" id="IPR003965">
    <property type="entry name" value="Fatty_acid_synthase"/>
</dbReference>
<feature type="compositionally biased region" description="Pro residues" evidence="5">
    <location>
        <begin position="1936"/>
        <end position="1954"/>
    </location>
</feature>
<feature type="domain" description="Ketosynthase family 3 (KS3)" evidence="7">
    <location>
        <begin position="104"/>
        <end position="562"/>
    </location>
</feature>
<name>A0A5B8XKY1_9DELT</name>
<keyword evidence="1" id="KW-0596">Phosphopantetheine</keyword>
<evidence type="ECO:0000313" key="10">
    <source>
        <dbReference type="Proteomes" id="UP000321595"/>
    </source>
</evidence>
<dbReference type="SMART" id="SM00822">
    <property type="entry name" value="PKS_KR"/>
    <property type="match status" value="1"/>
</dbReference>
<comment type="caution">
    <text evidence="4">Lacks conserved residue(s) required for the propagation of feature annotation.</text>
</comment>
<accession>A0A5B8XKY1</accession>
<dbReference type="PROSITE" id="PS00606">
    <property type="entry name" value="KS3_1"/>
    <property type="match status" value="2"/>
</dbReference>
<dbReference type="PROSITE" id="PS50075">
    <property type="entry name" value="CARRIER"/>
    <property type="match status" value="3"/>
</dbReference>
<dbReference type="PANTHER" id="PTHR43074:SF1">
    <property type="entry name" value="BETA-KETOACYL SYNTHASE FAMILY PROTEIN-RELATED"/>
    <property type="match status" value="1"/>
</dbReference>
<protein>
    <submittedName>
        <fullName evidence="9">SDR family NAD(P)-dependent oxidoreductase</fullName>
    </submittedName>
</protein>
<evidence type="ECO:0000259" key="6">
    <source>
        <dbReference type="PROSITE" id="PS50075"/>
    </source>
</evidence>
<feature type="region of interest" description="C-terminal hotdog fold" evidence="4">
    <location>
        <begin position="2621"/>
        <end position="2764"/>
    </location>
</feature>
<dbReference type="Gene3D" id="3.90.470.20">
    <property type="entry name" value="4'-phosphopantetheinyl transferase domain"/>
    <property type="match status" value="2"/>
</dbReference>
<dbReference type="InterPro" id="IPR014043">
    <property type="entry name" value="Acyl_transferase_dom"/>
</dbReference>
<dbReference type="Gene3D" id="3.10.129.110">
    <property type="entry name" value="Polyketide synthase dehydratase"/>
    <property type="match status" value="1"/>
</dbReference>
<dbReference type="InterPro" id="IPR001227">
    <property type="entry name" value="Ac_transferase_dom_sf"/>
</dbReference>
<dbReference type="GO" id="GO:0006633">
    <property type="term" value="P:fatty acid biosynthetic process"/>
    <property type="evidence" value="ECO:0007669"/>
    <property type="project" value="InterPro"/>
</dbReference>
<sequence length="3064" mass="332668">MKIQPSNLLSLEQAMRATSTEVPLLDFQDAEIFARTGRKYAVWCKDHQSLNFARQRGLKPIVHPFADIRDGEVSLAQFEGEYSNTSHTGSRDSDAKPASGDLPNDAIAIIGIGAIMPGALNAATFWNNIVTGVSSISEVPKDRWDPEIYWDEDANAPDKTYSKIGGWIRGFEFDRKLYRMPPSVVEKTDSTQLICLSAVREALDDAGYLDKEFARERCAVILGNSLGGDLRDRTNLRIHYAEIEDMFRRKLNGASPGLLAEMRAEFEAKMPQVNEDAMPGELANVIAGRVAQAFDLQGPNFVVDAACASALAAVENAVKGLRARNFDVAITGGADRTMGPTSFVKFSKIGALSPDGSRPFDTQANGFVMGEGAGIMVLKRLEDAVRDGDKIYATIRGVGGSSDGKGKGITAPNPRGQSLAIERAWADAGLDPRTVSLIEAHGTSTPVGDPSEVQAIRNALDAGSGEWVSDYVALGSVKSQIGHLKSAAGAAGLIKTALALKNRLLPPSINVSEVNPKLELNGSKLRVQTSAQDWEVRDGALRRAGVSAFGFGGTNFHVVLEEYAPEALGGSTFVPGAHFSTNETKMDDVVMNQAFDAGVLTFSANTFEELQSKFQTFEADLRANRARALQGHALDLNQPLSLTPEPFKLAIAFASPEELDERVAKASKAVASNKGWRVLSNQGIFLQESVADGKLAMLFPGQGSQYLMMGQALCERFPVAQRVFDEADRIMMPILGRKLSDIINPDLSKIDAAQAFRDLSQTEVTQPAVLTLNVAILEVLKSMGIQPDIVAGHSLGEYGACVAAGVMSFESALKTVAARGTEMARATPMNGDCGIMASVPASVDEVQAVLKSVDGYVVCANKNCPGQTIIAGLTEPTRIAIQKFRDLGLEVMELPVSHAFHSKVVAAASVPLRKHLEGIAINSPALPILTNVTGGAYPTEPGQIRDLLSEQVAAPVEYIEMIENMYEMGARTFVEVGPKRAQATFVTSILAERAHCSIFTNHPKRGDIGSIMDAIAQIAVHAGSVRVGQESHVNETPQVTKTQIVEIEPRVAALDLRQSPSAQSHSREDIVQKLVQILCEKTGYDADEIEPDFELEADLGIDTVKQAEIMAAAREHYGFDRDDSFRLAEYPSVNHLADYVLEKTQGVNHVDETPQITKTQVVEVEPKVAALDSREDIVEKLVQILCEKTGYDADEIEPDFELEADLGIDTVKQAEIMAAAREHYGFERDDSFRLAEYPSLNHLADYVLEKTRSVHADSVRVGQESQNDELPTSSEPQHIELVSNAPALDSRGQSPRVQSHSREDIVEKLVQILCDKTGYDADEIEADFELEADLGIDTVKQAEIMAAAREHYGFERDDSFRLAEYPSLNHLADYVLEKTQVVHEGSVQESQVTESPQIAKTQVVEVESTPVALDSRGQSPRALHQHEVQSDVVISGVALGLPGQNEMFADNSIDDLLKGQNFIQSVDRDVRERIVSKRIVRLVKHDGGGGEMEEVTDPDTVIRLAGKPAKFEIEEWGLPERLVESLDDTSQMAMAAGLAALKDAGLPLVPRYRTTTNGKKVTVGWTLPDEVAAETGVIFASAFAGQDALIDEVQASHQPGYQFNHRYLLRVLGIANSRFAEFIGARGPNTKINNACASTTTAIAMAEDWIRLGRCKRVVIMGADNASGDTLFEWIGAGFLATGAASTKENVEDAALPFDRRRDGMIIGMGCVALVVEASGLPEARGIEPLADVLGTRFVNSALHPTRLDVDHIATEVNAMMQHIESRYRVDRKEIAAKTVFVSHETYTPARGGSADAEISSLRQTFGDAADQVVIANTKGFTGHAMGAGIEDVLAVKALQREELPHIANFKEPDPNLGNLRLSQGGKYQLDYALRLAAGFGSQLALAFLRFRARDENRVFSPAQQRAWLEEVTGFENPVLEVSQKTLRVRDADPAPKSPAPLEPQTPAHTPAPAPMVSAPEPAPAQAKISPRLVIAAANTAPGVDHEALRTLLSGKHVGVIAGPMILSDMMVRALETLGARPTLIQHTRSPLDDAGLNLDFTDEAAVEREFSQQRFDGLVNLIGFGREELDADETWRAAISSFVAARTWAKLGHHEGGFFLSVTGMGGRLGFARAHGPLVTSGAVAGLTKSLAREWEKTTVRLVDVAREGFYPTLGEQVLAALLGDHVELGILGGVHWVPTTISVEDASHGTPRSRMPKEGAAIIATGGARGITAKIVLDIAKRVRGNHFVLVGRSEFLGEHVLKISADEVKAGARAKLEAKGVRVTPLEVKKEVSRHLAQQEIATTLMEIRALGSSAEYVACDMANGAAIAKMVRQISQPIDLVIHGAGIEESRYLIEKTTDDFARVFRGKALGAIALWRAVEHQNPSAFVVFSSVAGRFGNVGQADYSAANEVLNKLTAHIQSTSSTAALSFDWTAWDDVGMATEGSMKDILLARGVQMLAPEVGAPMVADILSAGLSGEFLVAGALGDMAPASAVVTFERNELPLAARVDERTSQKVVVSRTFSIDDRFMRDHTYQGSSILPGVMGYEMMFEAAKLLIGRAPEGAQNVRFDKAIKLLRDEPVAVKAVAERAPGKIVCRVESSRKTVTGRELNEVHFTAEFLEHSAARPSFVCSSEDLMEGPDHREIYERYFHTGVFRVLDSAAYVGPNVVIAQGRVPAETWLEGATNTAFESEPMLREMAFQTIGIWGMIHTKKSYLPLAIRENYHAGSAAPSSAVRIRAVHRETTEHSIIFDAEVRDEFGKLLLQLDGVELVAHQSLRDDECFEELKPSTMTILRATLPEAQAWLDDHGIAHDDFLTAQEREAFDRFLSDRRKSEWLSARVASKRLVATYLQDFYGIEANPGDIVIDKDVHKAPVVALRGSLGRLDLPLPDLTITHSGGVAYAAITPEPKVRIGIDLETIEPREDSFAQTYFSAQELQEMPELDSQVRLAALWTCKEAVSKALGVGLHLNVMDIQLSEFKPSGNGYSARVTLHRETAAQFPHVGAAQFEVGFEVVDRYVFAKARLEDAPERENTVQASSKETKKESEVDTEILAAVAALLFHKGLLTGTQSQDHSSERRS</sequence>
<dbReference type="PANTHER" id="PTHR43074">
    <property type="entry name" value="OMEGA-3 POLYUNSATURATED FATTY ACID SYNTHASE PFAB-RELATED"/>
    <property type="match status" value="1"/>
</dbReference>
<evidence type="ECO:0000256" key="3">
    <source>
        <dbReference type="ARBA" id="ARBA00022679"/>
    </source>
</evidence>
<dbReference type="KEGG" id="bbae:FRD01_04260"/>
<dbReference type="GO" id="GO:0000287">
    <property type="term" value="F:magnesium ion binding"/>
    <property type="evidence" value="ECO:0007669"/>
    <property type="project" value="InterPro"/>
</dbReference>
<dbReference type="Pfam" id="PF00698">
    <property type="entry name" value="Acyl_transf_1"/>
    <property type="match status" value="1"/>
</dbReference>
<dbReference type="InterPro" id="IPR042104">
    <property type="entry name" value="PKS_dehydratase_sf"/>
</dbReference>
<dbReference type="SUPFAM" id="SSF55048">
    <property type="entry name" value="Probable ACP-binding domain of malonyl-CoA ACP transacylase"/>
    <property type="match status" value="1"/>
</dbReference>
<dbReference type="InterPro" id="IPR037143">
    <property type="entry name" value="4-PPantetheinyl_Trfase_dom_sf"/>
</dbReference>
<evidence type="ECO:0000259" key="8">
    <source>
        <dbReference type="PROSITE" id="PS52019"/>
    </source>
</evidence>
<dbReference type="EMBL" id="CP042467">
    <property type="protein sequence ID" value="QED26472.1"/>
    <property type="molecule type" value="Genomic_DNA"/>
</dbReference>
<keyword evidence="10" id="KW-1185">Reference proteome</keyword>
<dbReference type="Gene3D" id="3.30.70.250">
    <property type="entry name" value="Malonyl-CoA ACP transacylase, ACP-binding"/>
    <property type="match status" value="1"/>
</dbReference>
<dbReference type="GO" id="GO:0008897">
    <property type="term" value="F:holo-[acyl-carrier-protein] synthase activity"/>
    <property type="evidence" value="ECO:0007669"/>
    <property type="project" value="InterPro"/>
</dbReference>
<organism evidence="9 10">
    <name type="scientific">Microvenator marinus</name>
    <dbReference type="NCBI Taxonomy" id="2600177"/>
    <lineage>
        <taxon>Bacteria</taxon>
        <taxon>Deltaproteobacteria</taxon>
        <taxon>Bradymonadales</taxon>
        <taxon>Microvenatoraceae</taxon>
        <taxon>Microvenator</taxon>
    </lineage>
</organism>
<dbReference type="InterPro" id="IPR057326">
    <property type="entry name" value="KR_dom"/>
</dbReference>
<dbReference type="SUPFAM" id="SSF51735">
    <property type="entry name" value="NAD(P)-binding Rossmann-fold domains"/>
    <property type="match status" value="2"/>
</dbReference>
<dbReference type="Pfam" id="PF08659">
    <property type="entry name" value="KR"/>
    <property type="match status" value="1"/>
</dbReference>
<evidence type="ECO:0000313" key="9">
    <source>
        <dbReference type="EMBL" id="QED26472.1"/>
    </source>
</evidence>
<dbReference type="InterPro" id="IPR014031">
    <property type="entry name" value="Ketoacyl_synth_C"/>
</dbReference>
<dbReference type="InterPro" id="IPR014030">
    <property type="entry name" value="Ketoacyl_synth_N"/>
</dbReference>
<dbReference type="SMART" id="SM00825">
    <property type="entry name" value="PKS_KS"/>
    <property type="match status" value="1"/>
</dbReference>
<dbReference type="Pfam" id="PF16197">
    <property type="entry name" value="KAsynt_C_assoc"/>
    <property type="match status" value="1"/>
</dbReference>
<keyword evidence="3" id="KW-0808">Transferase</keyword>
<keyword evidence="2" id="KW-0597">Phosphoprotein</keyword>
<dbReference type="GO" id="GO:0005835">
    <property type="term" value="C:fatty acid synthase complex"/>
    <property type="evidence" value="ECO:0007669"/>
    <property type="project" value="InterPro"/>
</dbReference>
<dbReference type="InterPro" id="IPR049552">
    <property type="entry name" value="PKS_DH_N"/>
</dbReference>
<dbReference type="InterPro" id="IPR052568">
    <property type="entry name" value="PKS-FAS_Synthase"/>
</dbReference>
<dbReference type="SMART" id="SM00827">
    <property type="entry name" value="PKS_AT"/>
    <property type="match status" value="1"/>
</dbReference>
<dbReference type="InterPro" id="IPR032821">
    <property type="entry name" value="PKS_assoc"/>
</dbReference>
<dbReference type="Proteomes" id="UP000321595">
    <property type="component" value="Chromosome"/>
</dbReference>
<dbReference type="CDD" id="cd00833">
    <property type="entry name" value="PKS"/>
    <property type="match status" value="1"/>
</dbReference>
<dbReference type="SUPFAM" id="SSF53901">
    <property type="entry name" value="Thiolase-like"/>
    <property type="match status" value="3"/>
</dbReference>
<dbReference type="InterPro" id="IPR049900">
    <property type="entry name" value="PKS_mFAS_DH"/>
</dbReference>
<dbReference type="InterPro" id="IPR018201">
    <property type="entry name" value="Ketoacyl_synth_AS"/>
</dbReference>
<dbReference type="Gene3D" id="3.40.47.10">
    <property type="match status" value="3"/>
</dbReference>
<dbReference type="InterPro" id="IPR036291">
    <property type="entry name" value="NAD(P)-bd_dom_sf"/>
</dbReference>
<feature type="domain" description="Carrier" evidence="6">
    <location>
        <begin position="1065"/>
        <end position="1144"/>
    </location>
</feature>
<evidence type="ECO:0000256" key="5">
    <source>
        <dbReference type="SAM" id="MobiDB-lite"/>
    </source>
</evidence>
<dbReference type="Pfam" id="PF21089">
    <property type="entry name" value="PKS_DH_N"/>
    <property type="match status" value="1"/>
</dbReference>
<feature type="domain" description="Carrier" evidence="6">
    <location>
        <begin position="1172"/>
        <end position="1251"/>
    </location>
</feature>
<dbReference type="Pfam" id="PF14765">
    <property type="entry name" value="PS-DH"/>
    <property type="match status" value="1"/>
</dbReference>
<dbReference type="InterPro" id="IPR013968">
    <property type="entry name" value="PKS_KR"/>
</dbReference>
<dbReference type="Gene3D" id="1.10.1200.10">
    <property type="entry name" value="ACP-like"/>
    <property type="match status" value="3"/>
</dbReference>
<dbReference type="GO" id="GO:0004312">
    <property type="term" value="F:fatty acid synthase activity"/>
    <property type="evidence" value="ECO:0007669"/>
    <property type="project" value="InterPro"/>
</dbReference>
<dbReference type="InterPro" id="IPR036736">
    <property type="entry name" value="ACP-like_sf"/>
</dbReference>
<dbReference type="InterPro" id="IPR016036">
    <property type="entry name" value="Malonyl_transacylase_ACP-bd"/>
</dbReference>
<evidence type="ECO:0000256" key="1">
    <source>
        <dbReference type="ARBA" id="ARBA00022450"/>
    </source>
</evidence>
<evidence type="ECO:0000256" key="2">
    <source>
        <dbReference type="ARBA" id="ARBA00022553"/>
    </source>
</evidence>
<dbReference type="InterPro" id="IPR016039">
    <property type="entry name" value="Thiolase-like"/>
</dbReference>
<dbReference type="Pfam" id="PF01648">
    <property type="entry name" value="ACPS"/>
    <property type="match status" value="1"/>
</dbReference>
<proteinExistence type="predicted"/>
<dbReference type="InterPro" id="IPR020841">
    <property type="entry name" value="PKS_Beta-ketoAc_synthase_dom"/>
</dbReference>
<reference evidence="9 10" key="1">
    <citation type="submission" date="2019-08" db="EMBL/GenBank/DDBJ databases">
        <authorList>
            <person name="Liang Q."/>
        </authorList>
    </citation>
    <scope>NUCLEOTIDE SEQUENCE [LARGE SCALE GENOMIC DNA]</scope>
    <source>
        <strain evidence="9 10">V1718</strain>
    </source>
</reference>
<feature type="domain" description="Carrier" evidence="6">
    <location>
        <begin position="1300"/>
        <end position="1379"/>
    </location>
</feature>
<feature type="compositionally biased region" description="Polar residues" evidence="5">
    <location>
        <begin position="1263"/>
        <end position="1276"/>
    </location>
</feature>
<dbReference type="Gene3D" id="3.40.366.10">
    <property type="entry name" value="Malonyl-Coenzyme A Acyl Carrier Protein, domain 2"/>
    <property type="match status" value="1"/>
</dbReference>
<gene>
    <name evidence="9" type="ORF">FRD01_04260</name>
</gene>
<dbReference type="InterPro" id="IPR008278">
    <property type="entry name" value="4-PPantetheinyl_Trfase_dom"/>
</dbReference>
<dbReference type="Pfam" id="PF02801">
    <property type="entry name" value="Ketoacyl-synt_C"/>
    <property type="match status" value="1"/>
</dbReference>